<dbReference type="InterPro" id="IPR012312">
    <property type="entry name" value="Hemerythrin-like"/>
</dbReference>
<keyword evidence="3" id="KW-1185">Reference proteome</keyword>
<reference evidence="2 3" key="1">
    <citation type="submission" date="2019-11" db="EMBL/GenBank/DDBJ databases">
        <title>Type strains purchased from KCTC, JCM and DSMZ.</title>
        <authorList>
            <person name="Lu H."/>
        </authorList>
    </citation>
    <scope>NUCLEOTIDE SEQUENCE [LARGE SCALE GENOMIC DNA]</scope>
    <source>
        <strain evidence="2 3">DSM 103461</strain>
    </source>
</reference>
<proteinExistence type="predicted"/>
<dbReference type="Proteomes" id="UP000735592">
    <property type="component" value="Unassembled WGS sequence"/>
</dbReference>
<dbReference type="EMBL" id="WNKW01000005">
    <property type="protein sequence ID" value="MTW34481.1"/>
    <property type="molecule type" value="Genomic_DNA"/>
</dbReference>
<sequence>MNQGKPASCDGTMHWSSRRSSKAGISMSNLSSISQYLEHDHQYCDDLYMQAEEHVAETRLAEGAAALQRFMLAFELHLTREEHLLFPELEKHLGSQGGPTAVMRMEHEQMRAILRQMLGAIEHADIDSFFDFADHLRMLMRQHNLKEENVLYPMADRILGASSTAMLEQLSDTSLPVQNPAQGVAA</sequence>
<name>A0ABW9SQR1_9BURK</name>
<accession>A0ABW9SQR1</accession>
<dbReference type="Gene3D" id="1.20.120.520">
    <property type="entry name" value="nmb1532 protein domain like"/>
    <property type="match status" value="1"/>
</dbReference>
<evidence type="ECO:0000313" key="3">
    <source>
        <dbReference type="Proteomes" id="UP000735592"/>
    </source>
</evidence>
<gene>
    <name evidence="2" type="ORF">GM655_16865</name>
</gene>
<organism evidence="2 3">
    <name type="scientific">Pseudoduganella danionis</name>
    <dbReference type="NCBI Taxonomy" id="1890295"/>
    <lineage>
        <taxon>Bacteria</taxon>
        <taxon>Pseudomonadati</taxon>
        <taxon>Pseudomonadota</taxon>
        <taxon>Betaproteobacteria</taxon>
        <taxon>Burkholderiales</taxon>
        <taxon>Oxalobacteraceae</taxon>
        <taxon>Telluria group</taxon>
        <taxon>Pseudoduganella</taxon>
    </lineage>
</organism>
<evidence type="ECO:0000259" key="1">
    <source>
        <dbReference type="Pfam" id="PF01814"/>
    </source>
</evidence>
<dbReference type="PANTHER" id="PTHR39966:SF3">
    <property type="entry name" value="DUF438 DOMAIN-CONTAINING PROTEIN"/>
    <property type="match status" value="1"/>
</dbReference>
<dbReference type="Pfam" id="PF01814">
    <property type="entry name" value="Hemerythrin"/>
    <property type="match status" value="1"/>
</dbReference>
<feature type="domain" description="Hemerythrin-like" evidence="1">
    <location>
        <begin position="34"/>
        <end position="155"/>
    </location>
</feature>
<protein>
    <submittedName>
        <fullName evidence="2">Hemerythrin domain-containing protein</fullName>
    </submittedName>
</protein>
<dbReference type="PANTHER" id="PTHR39966">
    <property type="entry name" value="BLL2471 PROTEIN-RELATED"/>
    <property type="match status" value="1"/>
</dbReference>
<comment type="caution">
    <text evidence="2">The sequence shown here is derived from an EMBL/GenBank/DDBJ whole genome shotgun (WGS) entry which is preliminary data.</text>
</comment>
<evidence type="ECO:0000313" key="2">
    <source>
        <dbReference type="EMBL" id="MTW34481.1"/>
    </source>
</evidence>